<sequence>MLQFYFNTGLKATEDAHLKKSYLNNTRLDIAGQEAEIIEIVSMHRETEFKSNRIFNMLHCQQLKTADYALLLSNGEKRDGEE</sequence>
<dbReference type="Proteomes" id="UP000055024">
    <property type="component" value="Unassembled WGS sequence"/>
</dbReference>
<organism evidence="1 2">
    <name type="scientific">Trichinella zimbabwensis</name>
    <dbReference type="NCBI Taxonomy" id="268475"/>
    <lineage>
        <taxon>Eukaryota</taxon>
        <taxon>Metazoa</taxon>
        <taxon>Ecdysozoa</taxon>
        <taxon>Nematoda</taxon>
        <taxon>Enoplea</taxon>
        <taxon>Dorylaimia</taxon>
        <taxon>Trichinellida</taxon>
        <taxon>Trichinellidae</taxon>
        <taxon>Trichinella</taxon>
    </lineage>
</organism>
<evidence type="ECO:0000313" key="2">
    <source>
        <dbReference type="Proteomes" id="UP000055024"/>
    </source>
</evidence>
<keyword evidence="2" id="KW-1185">Reference proteome</keyword>
<name>A0A0V1HS03_9BILA</name>
<proteinExistence type="predicted"/>
<gene>
    <name evidence="1" type="ORF">T11_31</name>
</gene>
<dbReference type="EMBL" id="JYDP01000033">
    <property type="protein sequence ID" value="KRZ13338.1"/>
    <property type="molecule type" value="Genomic_DNA"/>
</dbReference>
<dbReference type="AlphaFoldDB" id="A0A0V1HS03"/>
<reference evidence="1 2" key="1">
    <citation type="submission" date="2015-01" db="EMBL/GenBank/DDBJ databases">
        <title>Evolution of Trichinella species and genotypes.</title>
        <authorList>
            <person name="Korhonen P.K."/>
            <person name="Edoardo P."/>
            <person name="Giuseppe L.R."/>
            <person name="Gasser R.B."/>
        </authorList>
    </citation>
    <scope>NUCLEOTIDE SEQUENCE [LARGE SCALE GENOMIC DNA]</scope>
    <source>
        <strain evidence="1">ISS1029</strain>
    </source>
</reference>
<protein>
    <submittedName>
        <fullName evidence="1">Uncharacterized protein</fullName>
    </submittedName>
</protein>
<evidence type="ECO:0000313" key="1">
    <source>
        <dbReference type="EMBL" id="KRZ13338.1"/>
    </source>
</evidence>
<comment type="caution">
    <text evidence="1">The sequence shown here is derived from an EMBL/GenBank/DDBJ whole genome shotgun (WGS) entry which is preliminary data.</text>
</comment>
<accession>A0A0V1HS03</accession>